<dbReference type="PANTHER" id="PTHR33324:SF2">
    <property type="entry name" value="MYB_SANT-LIKE DNA-BINDING DOMAIN-CONTAINING PROTEIN"/>
    <property type="match status" value="1"/>
</dbReference>
<reference evidence="2 3" key="1">
    <citation type="journal article" date="2006" name="Science">
        <title>Phytophthora genome sequences uncover evolutionary origins and mechanisms of pathogenesis.</title>
        <authorList>
            <person name="Tyler B.M."/>
            <person name="Tripathy S."/>
            <person name="Zhang X."/>
            <person name="Dehal P."/>
            <person name="Jiang R.H."/>
            <person name="Aerts A."/>
            <person name="Arredondo F.D."/>
            <person name="Baxter L."/>
            <person name="Bensasson D."/>
            <person name="Beynon J.L."/>
            <person name="Chapman J."/>
            <person name="Damasceno C.M."/>
            <person name="Dorrance A.E."/>
            <person name="Dou D."/>
            <person name="Dickerman A.W."/>
            <person name="Dubchak I.L."/>
            <person name="Garbelotto M."/>
            <person name="Gijzen M."/>
            <person name="Gordon S.G."/>
            <person name="Govers F."/>
            <person name="Grunwald N.J."/>
            <person name="Huang W."/>
            <person name="Ivors K.L."/>
            <person name="Jones R.W."/>
            <person name="Kamoun S."/>
            <person name="Krampis K."/>
            <person name="Lamour K.H."/>
            <person name="Lee M.K."/>
            <person name="McDonald W.H."/>
            <person name="Medina M."/>
            <person name="Meijer H.J."/>
            <person name="Nordberg E.K."/>
            <person name="Maclean D.J."/>
            <person name="Ospina-Giraldo M.D."/>
            <person name="Morris P.F."/>
            <person name="Phuntumart V."/>
            <person name="Putnam N.H."/>
            <person name="Rash S."/>
            <person name="Rose J.K."/>
            <person name="Sakihama Y."/>
            <person name="Salamov A.A."/>
            <person name="Savidor A."/>
            <person name="Scheuring C.F."/>
            <person name="Smith B.M."/>
            <person name="Sobral B.W."/>
            <person name="Terry A."/>
            <person name="Torto-Alalibo T.A."/>
            <person name="Win J."/>
            <person name="Xu Z."/>
            <person name="Zhang H."/>
            <person name="Grigoriev I.V."/>
            <person name="Rokhsar D.S."/>
            <person name="Boore J.L."/>
        </authorList>
    </citation>
    <scope>NUCLEOTIDE SEQUENCE [LARGE SCALE GENOMIC DNA]</scope>
    <source>
        <strain evidence="2 3">P6497</strain>
    </source>
</reference>
<feature type="region of interest" description="Disordered" evidence="1">
    <location>
        <begin position="1"/>
        <end position="50"/>
    </location>
</feature>
<dbReference type="OMA" id="KPQHIES"/>
<evidence type="ECO:0000313" key="2">
    <source>
        <dbReference type="EMBL" id="EGZ20914.1"/>
    </source>
</evidence>
<feature type="compositionally biased region" description="Basic residues" evidence="1">
    <location>
        <begin position="23"/>
        <end position="41"/>
    </location>
</feature>
<feature type="compositionally biased region" description="Low complexity" evidence="1">
    <location>
        <begin position="534"/>
        <end position="550"/>
    </location>
</feature>
<feature type="region of interest" description="Disordered" evidence="1">
    <location>
        <begin position="202"/>
        <end position="229"/>
    </location>
</feature>
<gene>
    <name evidence="2" type="ORF">PHYSODRAFT_328967</name>
</gene>
<evidence type="ECO:0000313" key="3">
    <source>
        <dbReference type="Proteomes" id="UP000002640"/>
    </source>
</evidence>
<feature type="compositionally biased region" description="Basic and acidic residues" evidence="1">
    <location>
        <begin position="328"/>
        <end position="343"/>
    </location>
</feature>
<feature type="region of interest" description="Disordered" evidence="1">
    <location>
        <begin position="260"/>
        <end position="302"/>
    </location>
</feature>
<feature type="compositionally biased region" description="Acidic residues" evidence="1">
    <location>
        <begin position="513"/>
        <end position="523"/>
    </location>
</feature>
<keyword evidence="3" id="KW-1185">Reference proteome</keyword>
<feature type="compositionally biased region" description="Acidic residues" evidence="1">
    <location>
        <begin position="570"/>
        <end position="597"/>
    </location>
</feature>
<dbReference type="GeneID" id="20645866"/>
<feature type="region of interest" description="Disordered" evidence="1">
    <location>
        <begin position="319"/>
        <end position="644"/>
    </location>
</feature>
<dbReference type="AlphaFoldDB" id="G4Z5C9"/>
<name>G4Z5C9_PHYSP</name>
<feature type="compositionally biased region" description="Basic and acidic residues" evidence="1">
    <location>
        <begin position="449"/>
        <end position="470"/>
    </location>
</feature>
<dbReference type="Proteomes" id="UP000002640">
    <property type="component" value="Unassembled WGS sequence"/>
</dbReference>
<feature type="compositionally biased region" description="Acidic residues" evidence="1">
    <location>
        <begin position="404"/>
        <end position="418"/>
    </location>
</feature>
<feature type="compositionally biased region" description="Polar residues" evidence="1">
    <location>
        <begin position="358"/>
        <end position="369"/>
    </location>
</feature>
<feature type="compositionally biased region" description="Basic and acidic residues" evidence="1">
    <location>
        <begin position="370"/>
        <end position="388"/>
    </location>
</feature>
<sequence length="708" mass="77440">MPPPKEKPPEEKKPSEGKPPKEKKPRKQRAKKPPKKRRARGTWRFDKPSPDAPSALDVLLAWLTTPGNSTRWRNGLQSKYDLCREILRGLKANGIDNPKRTVYRVYDQVRKYEAGYIQATADLMILEQMDAYLRGEASEEVQRLVRKSSLLYKELTPFFGEEVIGRKNLPVLVPETPEMKRAREVMAAAEAARLAAAAEIEKLTPSSDAAPTGRQAKKTPSSAGAAPAEAVKLAEKTAVPAVAANKSAVGTWKASVEKNRPMTVSGKKKQGGLQMVPAESKEQGAATTNVGGGDAKESNAPSADQVVIKVEQVPVVAGANAHSSVGVEADKKNAEREGVDLEAKLSSGAEESKDAGAKQQNTAPVQRSEGSVEKKNEGGADQEKKQDGNEAGGKNAQEKKAQDDDNESGDESPEEEVNDAAKVKRVVKRNKLYVSSDSEEDDGAVENWSKSDKGTSDRVEQMPLAQRDEVEDKQEEEDAEKVGGELTEYINPDKKPEADDSENERENPKQGEEEVDEQEENEEKADKTPEQDNAAAKESGADAESSSSESSSEDDELETEDARPAAQAVSDDEGESESESESQEDDDDDNDEDADMDEPVKEQSDPEVETPAQQRPARKRGSPAPSSPSAKRSRRGSTVTIDLERETFIERAKQEHTQRQELFELERAKVECELQAKRVQLAMQKSLARKRLLGAGVDRAEVDRVLPL</sequence>
<dbReference type="EMBL" id="JH159153">
    <property type="protein sequence ID" value="EGZ20914.1"/>
    <property type="molecule type" value="Genomic_DNA"/>
</dbReference>
<dbReference type="RefSeq" id="XP_009523631.1">
    <property type="nucleotide sequence ID" value="XM_009525336.1"/>
</dbReference>
<feature type="compositionally biased region" description="Basic and acidic residues" evidence="1">
    <location>
        <begin position="1"/>
        <end position="22"/>
    </location>
</feature>
<feature type="compositionally biased region" description="Basic and acidic residues" evidence="1">
    <location>
        <begin position="491"/>
        <end position="512"/>
    </location>
</feature>
<dbReference type="PANTHER" id="PTHR33324">
    <property type="entry name" value="EXPRESSED PROTEIN"/>
    <property type="match status" value="1"/>
</dbReference>
<accession>G4Z5C9</accession>
<dbReference type="STRING" id="1094619.G4Z5C9"/>
<protein>
    <submittedName>
        <fullName evidence="2">Uncharacterized protein</fullName>
    </submittedName>
</protein>
<evidence type="ECO:0000256" key="1">
    <source>
        <dbReference type="SAM" id="MobiDB-lite"/>
    </source>
</evidence>
<dbReference type="InParanoid" id="G4Z5C9"/>
<dbReference type="KEGG" id="psoj:PHYSODRAFT_328967"/>
<proteinExistence type="predicted"/>
<organism evidence="2 3">
    <name type="scientific">Phytophthora sojae (strain P6497)</name>
    <name type="common">Soybean stem and root rot agent</name>
    <name type="synonym">Phytophthora megasperma f. sp. glycines</name>
    <dbReference type="NCBI Taxonomy" id="1094619"/>
    <lineage>
        <taxon>Eukaryota</taxon>
        <taxon>Sar</taxon>
        <taxon>Stramenopiles</taxon>
        <taxon>Oomycota</taxon>
        <taxon>Peronosporomycetes</taxon>
        <taxon>Peronosporales</taxon>
        <taxon>Peronosporaceae</taxon>
        <taxon>Phytophthora</taxon>
    </lineage>
</organism>